<name>A0A8T0SBT8_PANVG</name>
<evidence type="ECO:0000313" key="3">
    <source>
        <dbReference type="Proteomes" id="UP000823388"/>
    </source>
</evidence>
<comment type="caution">
    <text evidence="2">The sequence shown here is derived from an EMBL/GenBank/DDBJ whole genome shotgun (WGS) entry which is preliminary data.</text>
</comment>
<keyword evidence="1" id="KW-0732">Signal</keyword>
<dbReference type="AlphaFoldDB" id="A0A8T0SBT8"/>
<feature type="chain" id="PRO_5035943720" evidence="1">
    <location>
        <begin position="29"/>
        <end position="156"/>
    </location>
</feature>
<evidence type="ECO:0000313" key="2">
    <source>
        <dbReference type="EMBL" id="KAG2594944.1"/>
    </source>
</evidence>
<reference evidence="2" key="1">
    <citation type="submission" date="2020-05" db="EMBL/GenBank/DDBJ databases">
        <title>WGS assembly of Panicum virgatum.</title>
        <authorList>
            <person name="Lovell J.T."/>
            <person name="Jenkins J."/>
            <person name="Shu S."/>
            <person name="Juenger T.E."/>
            <person name="Schmutz J."/>
        </authorList>
    </citation>
    <scope>NUCLEOTIDE SEQUENCE</scope>
    <source>
        <strain evidence="2">AP13</strain>
    </source>
</reference>
<dbReference type="Proteomes" id="UP000823388">
    <property type="component" value="Chromosome 5K"/>
</dbReference>
<sequence>MFPGPGRYICCLWIVFRDLCLGCPRVSGINHPLWAPDVSSFLLLRSPFPFRFLPFLPSIAAPVLPPQLPPWTPLRALNFLALPSAAVSGGGITTMDRRSFNSASSPALRRVHVSGGESGSSSPSSCCRPPIAPTMVVVKVSQSLISFAIAVIPLGF</sequence>
<keyword evidence="3" id="KW-1185">Reference proteome</keyword>
<protein>
    <submittedName>
        <fullName evidence="2">Uncharacterized protein</fullName>
    </submittedName>
</protein>
<gene>
    <name evidence="2" type="ORF">PVAP13_5KG039801</name>
</gene>
<dbReference type="EMBL" id="CM029045">
    <property type="protein sequence ID" value="KAG2594944.1"/>
    <property type="molecule type" value="Genomic_DNA"/>
</dbReference>
<proteinExistence type="predicted"/>
<feature type="signal peptide" evidence="1">
    <location>
        <begin position="1"/>
        <end position="28"/>
    </location>
</feature>
<evidence type="ECO:0000256" key="1">
    <source>
        <dbReference type="SAM" id="SignalP"/>
    </source>
</evidence>
<accession>A0A8T0SBT8</accession>
<organism evidence="2 3">
    <name type="scientific">Panicum virgatum</name>
    <name type="common">Blackwell switchgrass</name>
    <dbReference type="NCBI Taxonomy" id="38727"/>
    <lineage>
        <taxon>Eukaryota</taxon>
        <taxon>Viridiplantae</taxon>
        <taxon>Streptophyta</taxon>
        <taxon>Embryophyta</taxon>
        <taxon>Tracheophyta</taxon>
        <taxon>Spermatophyta</taxon>
        <taxon>Magnoliopsida</taxon>
        <taxon>Liliopsida</taxon>
        <taxon>Poales</taxon>
        <taxon>Poaceae</taxon>
        <taxon>PACMAD clade</taxon>
        <taxon>Panicoideae</taxon>
        <taxon>Panicodae</taxon>
        <taxon>Paniceae</taxon>
        <taxon>Panicinae</taxon>
        <taxon>Panicum</taxon>
        <taxon>Panicum sect. Hiantes</taxon>
    </lineage>
</organism>